<name>A0A8H7RMD1_9FUNG</name>
<evidence type="ECO:0000313" key="2">
    <source>
        <dbReference type="Proteomes" id="UP000603453"/>
    </source>
</evidence>
<sequence length="88" mass="10389">MGHWSAPNTRFYELIRGHGFRRLLQKAEVLKRFGWSITRALINEEQILMIVLRLWNHDMPVCLNMVDIVRSLRAGNDIPAQDFDVERL</sequence>
<dbReference type="OrthoDB" id="5596236at2759"/>
<protein>
    <submittedName>
        <fullName evidence="1">Uncharacterized protein</fullName>
    </submittedName>
</protein>
<comment type="caution">
    <text evidence="1">The sequence shown here is derived from an EMBL/GenBank/DDBJ whole genome shotgun (WGS) entry which is preliminary data.</text>
</comment>
<dbReference type="AlphaFoldDB" id="A0A8H7RMD1"/>
<accession>A0A8H7RMD1</accession>
<evidence type="ECO:0000313" key="1">
    <source>
        <dbReference type="EMBL" id="KAG2213075.1"/>
    </source>
</evidence>
<reference evidence="1" key="1">
    <citation type="submission" date="2020-12" db="EMBL/GenBank/DDBJ databases">
        <title>Metabolic potential, ecology and presence of endohyphal bacteria is reflected in genomic diversity of Mucoromycotina.</title>
        <authorList>
            <person name="Muszewska A."/>
            <person name="Okrasinska A."/>
            <person name="Steczkiewicz K."/>
            <person name="Drgas O."/>
            <person name="Orlowska M."/>
            <person name="Perlinska-Lenart U."/>
            <person name="Aleksandrzak-Piekarczyk T."/>
            <person name="Szatraj K."/>
            <person name="Zielenkiewicz U."/>
            <person name="Pilsyk S."/>
            <person name="Malc E."/>
            <person name="Mieczkowski P."/>
            <person name="Kruszewska J.S."/>
            <person name="Biernat P."/>
            <person name="Pawlowska J."/>
        </authorList>
    </citation>
    <scope>NUCLEOTIDE SEQUENCE</scope>
    <source>
        <strain evidence="1">WA0000017839</strain>
    </source>
</reference>
<keyword evidence="2" id="KW-1185">Reference proteome</keyword>
<dbReference type="EMBL" id="JAEPRD010000004">
    <property type="protein sequence ID" value="KAG2213075.1"/>
    <property type="molecule type" value="Genomic_DNA"/>
</dbReference>
<gene>
    <name evidence="1" type="ORF">INT47_011224</name>
</gene>
<organism evidence="1 2">
    <name type="scientific">Mucor saturninus</name>
    <dbReference type="NCBI Taxonomy" id="64648"/>
    <lineage>
        <taxon>Eukaryota</taxon>
        <taxon>Fungi</taxon>
        <taxon>Fungi incertae sedis</taxon>
        <taxon>Mucoromycota</taxon>
        <taxon>Mucoromycotina</taxon>
        <taxon>Mucoromycetes</taxon>
        <taxon>Mucorales</taxon>
        <taxon>Mucorineae</taxon>
        <taxon>Mucoraceae</taxon>
        <taxon>Mucor</taxon>
    </lineage>
</organism>
<dbReference type="Proteomes" id="UP000603453">
    <property type="component" value="Unassembled WGS sequence"/>
</dbReference>
<proteinExistence type="predicted"/>